<dbReference type="SUPFAM" id="SSF48403">
    <property type="entry name" value="Ankyrin repeat"/>
    <property type="match status" value="1"/>
</dbReference>
<keyword evidence="1" id="KW-0677">Repeat</keyword>
<dbReference type="PROSITE" id="PS50088">
    <property type="entry name" value="ANK_REPEAT"/>
    <property type="match status" value="2"/>
</dbReference>
<evidence type="ECO:0008006" key="6">
    <source>
        <dbReference type="Google" id="ProtNLM"/>
    </source>
</evidence>
<comment type="caution">
    <text evidence="4">The sequence shown here is derived from an EMBL/GenBank/DDBJ whole genome shotgun (WGS) entry which is preliminary data.</text>
</comment>
<dbReference type="SMART" id="SM00248">
    <property type="entry name" value="ANK"/>
    <property type="match status" value="4"/>
</dbReference>
<protein>
    <recommendedName>
        <fullName evidence="6">Ankyrin repeat domain-containing protein</fullName>
    </recommendedName>
</protein>
<reference evidence="4" key="1">
    <citation type="submission" date="2021-11" db="EMBL/GenBank/DDBJ databases">
        <authorList>
            <consortium name="Genoscope - CEA"/>
            <person name="William W."/>
        </authorList>
    </citation>
    <scope>NUCLEOTIDE SEQUENCE</scope>
</reference>
<dbReference type="Pfam" id="PF12796">
    <property type="entry name" value="Ank_2"/>
    <property type="match status" value="1"/>
</dbReference>
<dbReference type="EMBL" id="CAKKNE010000005">
    <property type="protein sequence ID" value="CAH0376866.1"/>
    <property type="molecule type" value="Genomic_DNA"/>
</dbReference>
<dbReference type="OrthoDB" id="9995210at2759"/>
<name>A0A8J2STU8_9STRA</name>
<dbReference type="InterPro" id="IPR036770">
    <property type="entry name" value="Ankyrin_rpt-contain_sf"/>
</dbReference>
<evidence type="ECO:0000256" key="2">
    <source>
        <dbReference type="ARBA" id="ARBA00023043"/>
    </source>
</evidence>
<feature type="repeat" description="ANK" evidence="3">
    <location>
        <begin position="131"/>
        <end position="163"/>
    </location>
</feature>
<dbReference type="Gene3D" id="1.25.40.20">
    <property type="entry name" value="Ankyrin repeat-containing domain"/>
    <property type="match status" value="1"/>
</dbReference>
<organism evidence="4 5">
    <name type="scientific">Pelagomonas calceolata</name>
    <dbReference type="NCBI Taxonomy" id="35677"/>
    <lineage>
        <taxon>Eukaryota</taxon>
        <taxon>Sar</taxon>
        <taxon>Stramenopiles</taxon>
        <taxon>Ochrophyta</taxon>
        <taxon>Pelagophyceae</taxon>
        <taxon>Pelagomonadales</taxon>
        <taxon>Pelagomonadaceae</taxon>
        <taxon>Pelagomonas</taxon>
    </lineage>
</organism>
<dbReference type="PANTHER" id="PTHR24189:SF50">
    <property type="entry name" value="ANKYRIN REPEAT AND SOCS BOX PROTEIN 2"/>
    <property type="match status" value="1"/>
</dbReference>
<accession>A0A8J2STU8</accession>
<evidence type="ECO:0000313" key="4">
    <source>
        <dbReference type="EMBL" id="CAH0376866.1"/>
    </source>
</evidence>
<keyword evidence="2 3" id="KW-0040">ANK repeat</keyword>
<dbReference type="InterPro" id="IPR050745">
    <property type="entry name" value="Multifunctional_regulatory"/>
</dbReference>
<dbReference type="InterPro" id="IPR002110">
    <property type="entry name" value="Ankyrin_rpt"/>
</dbReference>
<dbReference type="Proteomes" id="UP000789595">
    <property type="component" value="Unassembled WGS sequence"/>
</dbReference>
<sequence length="343" mass="37492">MFGLVRTGLDKLKAWVSGEAGDYDWEEAHAKYLSFLTPGPFQRAVAGGDVELVREMLARGEDPNELDAPAARVIGDGIELAGGLDAIECAMAMLNHRRRPEDADAVRNIFACIELCLDAGALPDGPTRERWENTPLGLAVEQGRPEFVRLFLSAGADPNAPADPKGNTILHHACRLGGNRATYEIVRLLLAAGADYTARINPLHGQIRALIFETPFGIAVTFGYHRLWPLFLRAGADVPNFWRGFMETSRCPEKAQRYEYLRMVEAAGGFQAYEKAHAKALAATLAKKFPAHIPEEVFPRVVAFWAHTGFYGSVAAVAVLAAETNPRTNRGNLLRNLCGAIRA</sequence>
<keyword evidence="5" id="KW-1185">Reference proteome</keyword>
<dbReference type="PROSITE" id="PS50297">
    <property type="entry name" value="ANK_REP_REGION"/>
    <property type="match status" value="2"/>
</dbReference>
<gene>
    <name evidence="4" type="ORF">PECAL_5P14600</name>
</gene>
<evidence type="ECO:0000256" key="1">
    <source>
        <dbReference type="ARBA" id="ARBA00022737"/>
    </source>
</evidence>
<proteinExistence type="predicted"/>
<feature type="repeat" description="ANK" evidence="3">
    <location>
        <begin position="165"/>
        <end position="201"/>
    </location>
</feature>
<dbReference type="AlphaFoldDB" id="A0A8J2STU8"/>
<evidence type="ECO:0000256" key="3">
    <source>
        <dbReference type="PROSITE-ProRule" id="PRU00023"/>
    </source>
</evidence>
<evidence type="ECO:0000313" key="5">
    <source>
        <dbReference type="Proteomes" id="UP000789595"/>
    </source>
</evidence>
<dbReference type="PANTHER" id="PTHR24189">
    <property type="entry name" value="MYOTROPHIN"/>
    <property type="match status" value="1"/>
</dbReference>